<dbReference type="RefSeq" id="WP_073390879.1">
    <property type="nucleotide sequence ID" value="NZ_FQVU01000003.1"/>
</dbReference>
<sequence>MTADPGDAPADRRLASTRLLAELVNNTLDPGYAAAARRRPPGATRRWDVPIVAVGALLVGFLLVVAYVHTNRGAPAAQRVHDSLVERVRAAQDGADALAGDLARTEDDLDRQQAAALPTTGALARSLSRAQLEAGQVAVHGPGLVVTLAEPPAPSASSAPGRAGSVPVAATHILTDRDIRAVVNELWGDGAEAIAVNGVRLTPTSAIRFAGEAVLVDFQPLTSPYRISAIGDADTLATDFAQSASASKYQTLAGASGIGFRFRNESDISLPGSASVTPRYASPAPSPSASASASGSRRGGR</sequence>
<gene>
    <name evidence="4" type="ORF">SAMN05443575_2801</name>
</gene>
<evidence type="ECO:0000256" key="2">
    <source>
        <dbReference type="SAM" id="MobiDB-lite"/>
    </source>
</evidence>
<dbReference type="STRING" id="1206085.SAMN05443575_2801"/>
<dbReference type="AlphaFoldDB" id="A0A1M5MRM2"/>
<keyword evidence="3" id="KW-0812">Transmembrane</keyword>
<comment type="similarity">
    <text evidence="1">Belongs to the UPF0749 family.</text>
</comment>
<keyword evidence="3" id="KW-0472">Membrane</keyword>
<feature type="transmembrane region" description="Helical" evidence="3">
    <location>
        <begin position="47"/>
        <end position="68"/>
    </location>
</feature>
<dbReference type="PANTHER" id="PTHR37313:SF1">
    <property type="entry name" value="UPF0749 PROTEIN RV1823"/>
    <property type="match status" value="1"/>
</dbReference>
<feature type="compositionally biased region" description="Low complexity" evidence="2">
    <location>
        <begin position="281"/>
        <end position="301"/>
    </location>
</feature>
<proteinExistence type="inferred from homology"/>
<reference evidence="4 5" key="1">
    <citation type="submission" date="2016-11" db="EMBL/GenBank/DDBJ databases">
        <authorList>
            <person name="Jaros S."/>
            <person name="Januszkiewicz K."/>
            <person name="Wedrychowicz H."/>
        </authorList>
    </citation>
    <scope>NUCLEOTIDE SEQUENCE [LARGE SCALE GENOMIC DNA]</scope>
    <source>
        <strain evidence="4 5">DSM 45627</strain>
    </source>
</reference>
<evidence type="ECO:0000313" key="5">
    <source>
        <dbReference type="Proteomes" id="UP000186132"/>
    </source>
</evidence>
<dbReference type="PANTHER" id="PTHR37313">
    <property type="entry name" value="UPF0749 PROTEIN RV1825"/>
    <property type="match status" value="1"/>
</dbReference>
<organism evidence="4 5">
    <name type="scientific">Jatrophihabitans endophyticus</name>
    <dbReference type="NCBI Taxonomy" id="1206085"/>
    <lineage>
        <taxon>Bacteria</taxon>
        <taxon>Bacillati</taxon>
        <taxon>Actinomycetota</taxon>
        <taxon>Actinomycetes</taxon>
        <taxon>Jatrophihabitantales</taxon>
        <taxon>Jatrophihabitantaceae</taxon>
        <taxon>Jatrophihabitans</taxon>
    </lineage>
</organism>
<keyword evidence="3" id="KW-1133">Transmembrane helix</keyword>
<dbReference type="InterPro" id="IPR010273">
    <property type="entry name" value="DUF881"/>
</dbReference>
<accession>A0A1M5MRM2</accession>
<keyword evidence="5" id="KW-1185">Reference proteome</keyword>
<dbReference type="GO" id="GO:0005886">
    <property type="term" value="C:plasma membrane"/>
    <property type="evidence" value="ECO:0007669"/>
    <property type="project" value="TreeGrafter"/>
</dbReference>
<protein>
    <submittedName>
        <fullName evidence="4">Uncharacterized conserved protein YlxW, UPF0749 family</fullName>
    </submittedName>
</protein>
<dbReference type="EMBL" id="FQVU01000003">
    <property type="protein sequence ID" value="SHG79712.1"/>
    <property type="molecule type" value="Genomic_DNA"/>
</dbReference>
<evidence type="ECO:0000256" key="1">
    <source>
        <dbReference type="ARBA" id="ARBA00009108"/>
    </source>
</evidence>
<dbReference type="Pfam" id="PF05949">
    <property type="entry name" value="DUF881"/>
    <property type="match status" value="1"/>
</dbReference>
<feature type="region of interest" description="Disordered" evidence="2">
    <location>
        <begin position="273"/>
        <end position="301"/>
    </location>
</feature>
<dbReference type="Proteomes" id="UP000186132">
    <property type="component" value="Unassembled WGS sequence"/>
</dbReference>
<dbReference type="OrthoDB" id="3218134at2"/>
<evidence type="ECO:0000313" key="4">
    <source>
        <dbReference type="EMBL" id="SHG79712.1"/>
    </source>
</evidence>
<evidence type="ECO:0000256" key="3">
    <source>
        <dbReference type="SAM" id="Phobius"/>
    </source>
</evidence>
<name>A0A1M5MRM2_9ACTN</name>
<dbReference type="Gene3D" id="3.30.70.1880">
    <property type="entry name" value="Protein of unknown function DUF881"/>
    <property type="match status" value="1"/>
</dbReference>